<comment type="caution">
    <text evidence="1">The sequence shown here is derived from an EMBL/GenBank/DDBJ whole genome shotgun (WGS) entry which is preliminary data.</text>
</comment>
<dbReference type="EMBL" id="JBEAFC010000008">
    <property type="protein sequence ID" value="KAL1542828.1"/>
    <property type="molecule type" value="Genomic_DNA"/>
</dbReference>
<organism evidence="1 2">
    <name type="scientific">Salvia divinorum</name>
    <name type="common">Maria pastora</name>
    <name type="synonym">Diviner's sage</name>
    <dbReference type="NCBI Taxonomy" id="28513"/>
    <lineage>
        <taxon>Eukaryota</taxon>
        <taxon>Viridiplantae</taxon>
        <taxon>Streptophyta</taxon>
        <taxon>Embryophyta</taxon>
        <taxon>Tracheophyta</taxon>
        <taxon>Spermatophyta</taxon>
        <taxon>Magnoliopsida</taxon>
        <taxon>eudicotyledons</taxon>
        <taxon>Gunneridae</taxon>
        <taxon>Pentapetalae</taxon>
        <taxon>asterids</taxon>
        <taxon>lamiids</taxon>
        <taxon>Lamiales</taxon>
        <taxon>Lamiaceae</taxon>
        <taxon>Nepetoideae</taxon>
        <taxon>Mentheae</taxon>
        <taxon>Salviinae</taxon>
        <taxon>Salvia</taxon>
        <taxon>Salvia subgen. Calosphace</taxon>
    </lineage>
</organism>
<evidence type="ECO:0000313" key="2">
    <source>
        <dbReference type="Proteomes" id="UP001567538"/>
    </source>
</evidence>
<proteinExistence type="predicted"/>
<evidence type="ECO:0000313" key="1">
    <source>
        <dbReference type="EMBL" id="KAL1542828.1"/>
    </source>
</evidence>
<sequence length="184" mass="20329">MINGGTNSFKFHPSPRMVPHFLNPELRVLQMPIVDVPRGVSEGLNQEPRRNPIRMKAAKSIGEGVNQEPRRNPIRMEAAKSIGEGADQEPRRNPIRMEAAKSVGEGVNQEPRRNPIRMKAAKSIGEGRVGGSSSVTPPASSETNRALMYQVLQTALYADTSTMNPQQQDVHWKMILGLQKDLGL</sequence>
<dbReference type="Proteomes" id="UP001567538">
    <property type="component" value="Unassembled WGS sequence"/>
</dbReference>
<reference evidence="1 2" key="1">
    <citation type="submission" date="2024-06" db="EMBL/GenBank/DDBJ databases">
        <title>A chromosome level genome sequence of Diviner's sage (Salvia divinorum).</title>
        <authorList>
            <person name="Ford S.A."/>
            <person name="Ro D.-K."/>
            <person name="Ness R.W."/>
            <person name="Phillips M.A."/>
        </authorList>
    </citation>
    <scope>NUCLEOTIDE SEQUENCE [LARGE SCALE GENOMIC DNA]</scope>
    <source>
        <strain evidence="1">SAF-2024a</strain>
        <tissue evidence="1">Leaf</tissue>
    </source>
</reference>
<protein>
    <submittedName>
        <fullName evidence="1">DEAD-box ATP-dependent RNA helicase FANCM-like</fullName>
    </submittedName>
</protein>
<accession>A0ABD1GIF8</accession>
<dbReference type="AlphaFoldDB" id="A0ABD1GIF8"/>
<keyword evidence="2" id="KW-1185">Reference proteome</keyword>
<name>A0ABD1GIF8_SALDI</name>
<gene>
    <name evidence="1" type="ORF">AAHA92_19866</name>
</gene>